<evidence type="ECO:0000259" key="5">
    <source>
        <dbReference type="Pfam" id="PF04542"/>
    </source>
</evidence>
<feature type="domain" description="RNA polymerase sigma factor 70 region 4 type 2" evidence="6">
    <location>
        <begin position="111"/>
        <end position="161"/>
    </location>
</feature>
<sequence length="182" mass="21593">MFINKNFDSREFEVLFTRWNRKVYHYALSKTSNSYIAEETVQRVFIKLWNNLSKKNIDCAIESQIFTITRTVLLDIVKEEYRRKQAIDQIPMFMEDAQVSMPIEIKETESALQQIIGKMPPMRKLVFQLSRFEQLNYQEIAEKLKISPRTVENHISLALKMIRKSFSNFLFLLLALLSSLFL</sequence>
<evidence type="ECO:0000256" key="1">
    <source>
        <dbReference type="ARBA" id="ARBA00010641"/>
    </source>
</evidence>
<keyword evidence="3" id="KW-0731">Sigma factor</keyword>
<feature type="domain" description="RNA polymerase sigma-70 region 2" evidence="5">
    <location>
        <begin position="15"/>
        <end position="80"/>
    </location>
</feature>
<dbReference type="GO" id="GO:0006352">
    <property type="term" value="P:DNA-templated transcription initiation"/>
    <property type="evidence" value="ECO:0007669"/>
    <property type="project" value="InterPro"/>
</dbReference>
<dbReference type="NCBIfam" id="TIGR02937">
    <property type="entry name" value="sigma70-ECF"/>
    <property type="match status" value="1"/>
</dbReference>
<evidence type="ECO:0000256" key="2">
    <source>
        <dbReference type="ARBA" id="ARBA00023015"/>
    </source>
</evidence>
<keyword evidence="4" id="KW-0804">Transcription</keyword>
<dbReference type="KEGG" id="sphe:GFH32_10680"/>
<dbReference type="Gene3D" id="1.10.1740.10">
    <property type="match status" value="1"/>
</dbReference>
<evidence type="ECO:0000256" key="4">
    <source>
        <dbReference type="ARBA" id="ARBA00023163"/>
    </source>
</evidence>
<dbReference type="PANTHER" id="PTHR43133">
    <property type="entry name" value="RNA POLYMERASE ECF-TYPE SIGMA FACTO"/>
    <property type="match status" value="1"/>
</dbReference>
<dbReference type="EMBL" id="CP045652">
    <property type="protein sequence ID" value="QGA26758.1"/>
    <property type="molecule type" value="Genomic_DNA"/>
</dbReference>
<reference evidence="7 8" key="1">
    <citation type="submission" date="2019-10" db="EMBL/GenBank/DDBJ databases">
        <authorList>
            <person name="Dong K."/>
        </authorList>
    </citation>
    <scope>NUCLEOTIDE SEQUENCE [LARGE SCALE GENOMIC DNA]</scope>
    <source>
        <strain evidence="8">dk4302</strain>
    </source>
</reference>
<dbReference type="Pfam" id="PF08281">
    <property type="entry name" value="Sigma70_r4_2"/>
    <property type="match status" value="1"/>
</dbReference>
<evidence type="ECO:0000313" key="8">
    <source>
        <dbReference type="Proteomes" id="UP000326921"/>
    </source>
</evidence>
<dbReference type="InterPro" id="IPR014284">
    <property type="entry name" value="RNA_pol_sigma-70_dom"/>
</dbReference>
<evidence type="ECO:0000256" key="3">
    <source>
        <dbReference type="ARBA" id="ARBA00023082"/>
    </source>
</evidence>
<dbReference type="InterPro" id="IPR013324">
    <property type="entry name" value="RNA_pol_sigma_r3/r4-like"/>
</dbReference>
<dbReference type="InterPro" id="IPR039425">
    <property type="entry name" value="RNA_pol_sigma-70-like"/>
</dbReference>
<dbReference type="GO" id="GO:0016987">
    <property type="term" value="F:sigma factor activity"/>
    <property type="evidence" value="ECO:0007669"/>
    <property type="project" value="UniProtKB-KW"/>
</dbReference>
<dbReference type="PANTHER" id="PTHR43133:SF46">
    <property type="entry name" value="RNA POLYMERASE SIGMA-70 FACTOR ECF SUBFAMILY"/>
    <property type="match status" value="1"/>
</dbReference>
<accession>A0A5Q0QFY5</accession>
<evidence type="ECO:0000259" key="6">
    <source>
        <dbReference type="Pfam" id="PF08281"/>
    </source>
</evidence>
<dbReference type="Pfam" id="PF04542">
    <property type="entry name" value="Sigma70_r2"/>
    <property type="match status" value="1"/>
</dbReference>
<dbReference type="SUPFAM" id="SSF88946">
    <property type="entry name" value="Sigma2 domain of RNA polymerase sigma factors"/>
    <property type="match status" value="1"/>
</dbReference>
<dbReference type="Gene3D" id="1.10.10.10">
    <property type="entry name" value="Winged helix-like DNA-binding domain superfamily/Winged helix DNA-binding domain"/>
    <property type="match status" value="1"/>
</dbReference>
<dbReference type="InterPro" id="IPR013249">
    <property type="entry name" value="RNA_pol_sigma70_r4_t2"/>
</dbReference>
<dbReference type="InterPro" id="IPR007627">
    <property type="entry name" value="RNA_pol_sigma70_r2"/>
</dbReference>
<dbReference type="InterPro" id="IPR036388">
    <property type="entry name" value="WH-like_DNA-bd_sf"/>
</dbReference>
<comment type="similarity">
    <text evidence="1">Belongs to the sigma-70 factor family. ECF subfamily.</text>
</comment>
<gene>
    <name evidence="7" type="ORF">GFH32_10680</name>
</gene>
<dbReference type="InterPro" id="IPR013325">
    <property type="entry name" value="RNA_pol_sigma_r2"/>
</dbReference>
<keyword evidence="2" id="KW-0805">Transcription regulation</keyword>
<name>A0A5Q0QFY5_9SPHI</name>
<dbReference type="AlphaFoldDB" id="A0A5Q0QFY5"/>
<protein>
    <submittedName>
        <fullName evidence="7">Sigma-70 family RNA polymerase sigma factor</fullName>
    </submittedName>
</protein>
<evidence type="ECO:0000313" key="7">
    <source>
        <dbReference type="EMBL" id="QGA26758.1"/>
    </source>
</evidence>
<keyword evidence="8" id="KW-1185">Reference proteome</keyword>
<proteinExistence type="inferred from homology"/>
<organism evidence="7 8">
    <name type="scientific">Sphingobacterium zhuxiongii</name>
    <dbReference type="NCBI Taxonomy" id="2662364"/>
    <lineage>
        <taxon>Bacteria</taxon>
        <taxon>Pseudomonadati</taxon>
        <taxon>Bacteroidota</taxon>
        <taxon>Sphingobacteriia</taxon>
        <taxon>Sphingobacteriales</taxon>
        <taxon>Sphingobacteriaceae</taxon>
        <taxon>Sphingobacterium</taxon>
    </lineage>
</organism>
<dbReference type="SUPFAM" id="SSF88659">
    <property type="entry name" value="Sigma3 and sigma4 domains of RNA polymerase sigma factors"/>
    <property type="match status" value="1"/>
</dbReference>
<dbReference type="Proteomes" id="UP000326921">
    <property type="component" value="Chromosome"/>
</dbReference>
<dbReference type="RefSeq" id="WP_153511606.1">
    <property type="nucleotide sequence ID" value="NZ_CP045652.1"/>
</dbReference>
<dbReference type="GO" id="GO:0003677">
    <property type="term" value="F:DNA binding"/>
    <property type="evidence" value="ECO:0007669"/>
    <property type="project" value="InterPro"/>
</dbReference>